<gene>
    <name evidence="3" type="ORF">D2917_32220</name>
</gene>
<sequence length="323" mass="33581">MKITKLLASAAITLTACIAPLVTHAADAYPARPVRLLVGFSPGGLTDQLARLYGQKLGEALGKPVVVDNRPGAGGNIAVQMITQSQADGYTLVMAANYVAINAALDRNTYDWDKDLKPVALIASTPNIVVVPANSPLRSVADLIAAGKTPGKLTYGSAGVGSTTHMAVELFNAMSGTAMTHVPYKGVSPAELDLVAGTVSLMFDSITTAAPMVKSGKLKAIAVTGPKRTPAFPELPTVHEAGLKGFDVEATYMVLAPAGTPQHIVDQLSAAVAAISRDPATRKVIEGLYATPLSGGPGETKTYLRKEVAKWQDVVRKIGVKAD</sequence>
<dbReference type="Proteomes" id="UP000325743">
    <property type="component" value="Plasmid unnamed1"/>
</dbReference>
<dbReference type="PIRSF" id="PIRSF017082">
    <property type="entry name" value="YflP"/>
    <property type="match status" value="1"/>
</dbReference>
<feature type="signal peptide" evidence="2">
    <location>
        <begin position="1"/>
        <end position="25"/>
    </location>
</feature>
<dbReference type="InterPro" id="IPR042100">
    <property type="entry name" value="Bug_dom1"/>
</dbReference>
<comment type="similarity">
    <text evidence="1">Belongs to the UPF0065 (bug) family.</text>
</comment>
<feature type="chain" id="PRO_5024877089" evidence="2">
    <location>
        <begin position="26"/>
        <end position="323"/>
    </location>
</feature>
<dbReference type="RefSeq" id="WP_151073163.1">
    <property type="nucleotide sequence ID" value="NZ_CP032520.1"/>
</dbReference>
<reference evidence="3 4" key="1">
    <citation type="submission" date="2018-09" db="EMBL/GenBank/DDBJ databases">
        <title>Complete genome sequence of Cupriavidus oxalaticus T2, a bacterium capable of phenol tolerance and degradation.</title>
        <authorList>
            <person name="Yan J."/>
        </authorList>
    </citation>
    <scope>NUCLEOTIDE SEQUENCE [LARGE SCALE GENOMIC DNA]</scope>
    <source>
        <strain evidence="3 4">T2</strain>
        <plasmid evidence="3 4">unnamed1</plasmid>
    </source>
</reference>
<keyword evidence="3" id="KW-0614">Plasmid</keyword>
<name>A0A5P3VSD9_9BURK</name>
<dbReference type="EMBL" id="CP032520">
    <property type="protein sequence ID" value="QEZ48928.1"/>
    <property type="molecule type" value="Genomic_DNA"/>
</dbReference>
<dbReference type="PANTHER" id="PTHR42928:SF5">
    <property type="entry name" value="BLR1237 PROTEIN"/>
    <property type="match status" value="1"/>
</dbReference>
<dbReference type="AlphaFoldDB" id="A0A5P3VSD9"/>
<dbReference type="PANTHER" id="PTHR42928">
    <property type="entry name" value="TRICARBOXYLATE-BINDING PROTEIN"/>
    <property type="match status" value="1"/>
</dbReference>
<evidence type="ECO:0000256" key="2">
    <source>
        <dbReference type="SAM" id="SignalP"/>
    </source>
</evidence>
<organism evidence="3 4">
    <name type="scientific">Cupriavidus oxalaticus</name>
    <dbReference type="NCBI Taxonomy" id="96344"/>
    <lineage>
        <taxon>Bacteria</taxon>
        <taxon>Pseudomonadati</taxon>
        <taxon>Pseudomonadota</taxon>
        <taxon>Betaproteobacteria</taxon>
        <taxon>Burkholderiales</taxon>
        <taxon>Burkholderiaceae</taxon>
        <taxon>Cupriavidus</taxon>
    </lineage>
</organism>
<accession>A0A5P3VSD9</accession>
<dbReference type="SUPFAM" id="SSF53850">
    <property type="entry name" value="Periplasmic binding protein-like II"/>
    <property type="match status" value="1"/>
</dbReference>
<evidence type="ECO:0000313" key="3">
    <source>
        <dbReference type="EMBL" id="QEZ48928.1"/>
    </source>
</evidence>
<proteinExistence type="inferred from homology"/>
<evidence type="ECO:0000313" key="4">
    <source>
        <dbReference type="Proteomes" id="UP000325743"/>
    </source>
</evidence>
<dbReference type="InterPro" id="IPR005064">
    <property type="entry name" value="BUG"/>
</dbReference>
<dbReference type="Gene3D" id="3.40.190.150">
    <property type="entry name" value="Bordetella uptake gene, domain 1"/>
    <property type="match status" value="1"/>
</dbReference>
<keyword evidence="2" id="KW-0732">Signal</keyword>
<dbReference type="Pfam" id="PF03401">
    <property type="entry name" value="TctC"/>
    <property type="match status" value="1"/>
</dbReference>
<dbReference type="Gene3D" id="3.40.190.10">
    <property type="entry name" value="Periplasmic binding protein-like II"/>
    <property type="match status" value="1"/>
</dbReference>
<evidence type="ECO:0000256" key="1">
    <source>
        <dbReference type="ARBA" id="ARBA00006987"/>
    </source>
</evidence>
<dbReference type="PROSITE" id="PS51257">
    <property type="entry name" value="PROKAR_LIPOPROTEIN"/>
    <property type="match status" value="1"/>
</dbReference>
<dbReference type="CDD" id="cd13578">
    <property type="entry name" value="PBP2_Bug27"/>
    <property type="match status" value="1"/>
</dbReference>
<protein>
    <submittedName>
        <fullName evidence="3">Tripartite tricarboxylate transporter substrate binding protein</fullName>
    </submittedName>
</protein>
<geneLocation type="plasmid" evidence="3">
    <name>unnamed1</name>
</geneLocation>